<dbReference type="SUPFAM" id="SSF109604">
    <property type="entry name" value="HD-domain/PDEase-like"/>
    <property type="match status" value="1"/>
</dbReference>
<dbReference type="Proteomes" id="UP000606889">
    <property type="component" value="Unassembled WGS sequence"/>
</dbReference>
<dbReference type="EMBL" id="JACOON010000001">
    <property type="protein sequence ID" value="MBC5646739.1"/>
    <property type="molecule type" value="Genomic_DNA"/>
</dbReference>
<dbReference type="PANTHER" id="PTHR33525">
    <property type="match status" value="1"/>
</dbReference>
<reference evidence="2 3" key="1">
    <citation type="submission" date="2020-08" db="EMBL/GenBank/DDBJ databases">
        <title>Genome public.</title>
        <authorList>
            <person name="Liu C."/>
            <person name="Sun Q."/>
        </authorList>
    </citation>
    <scope>NUCLEOTIDE SEQUENCE [LARGE SCALE GENOMIC DNA]</scope>
    <source>
        <strain evidence="2 3">NSJ-35</strain>
    </source>
</reference>
<dbReference type="InterPro" id="IPR013976">
    <property type="entry name" value="HDOD"/>
</dbReference>
<keyword evidence="3" id="KW-1185">Reference proteome</keyword>
<protein>
    <submittedName>
        <fullName evidence="2">HDOD domain-containing protein</fullName>
    </submittedName>
</protein>
<dbReference type="Gene3D" id="3.20.20.450">
    <property type="entry name" value="EAL domain"/>
    <property type="match status" value="1"/>
</dbReference>
<dbReference type="Pfam" id="PF08668">
    <property type="entry name" value="HDOD"/>
    <property type="match status" value="1"/>
</dbReference>
<dbReference type="InterPro" id="IPR014408">
    <property type="entry name" value="dGMP_Pdiesterase_EAL/HD-GYP"/>
</dbReference>
<dbReference type="InterPro" id="IPR052340">
    <property type="entry name" value="RNase_Y/CdgJ"/>
</dbReference>
<feature type="domain" description="HDOD" evidence="1">
    <location>
        <begin position="196"/>
        <end position="383"/>
    </location>
</feature>
<dbReference type="InterPro" id="IPR035919">
    <property type="entry name" value="EAL_sf"/>
</dbReference>
<dbReference type="PROSITE" id="PS51833">
    <property type="entry name" value="HDOD"/>
    <property type="match status" value="1"/>
</dbReference>
<gene>
    <name evidence="2" type="ORF">H8S18_00060</name>
</gene>
<evidence type="ECO:0000313" key="2">
    <source>
        <dbReference type="EMBL" id="MBC5646739.1"/>
    </source>
</evidence>
<evidence type="ECO:0000259" key="1">
    <source>
        <dbReference type="PROSITE" id="PS51833"/>
    </source>
</evidence>
<dbReference type="SUPFAM" id="SSF141868">
    <property type="entry name" value="EAL domain-like"/>
    <property type="match status" value="1"/>
</dbReference>
<dbReference type="PIRSF" id="PIRSF003180">
    <property type="entry name" value="DiGMPpdiest_YuxH"/>
    <property type="match status" value="1"/>
</dbReference>
<dbReference type="Pfam" id="PF00563">
    <property type="entry name" value="EAL"/>
    <property type="match status" value="1"/>
</dbReference>
<organism evidence="2 3">
    <name type="scientific">Christensenella tenuis</name>
    <dbReference type="NCBI Taxonomy" id="2763033"/>
    <lineage>
        <taxon>Bacteria</taxon>
        <taxon>Bacillati</taxon>
        <taxon>Bacillota</taxon>
        <taxon>Clostridia</taxon>
        <taxon>Christensenellales</taxon>
        <taxon>Christensenellaceae</taxon>
        <taxon>Christensenella</taxon>
    </lineage>
</organism>
<dbReference type="PANTHER" id="PTHR33525:SF4">
    <property type="entry name" value="CYCLIC DI-GMP PHOSPHODIESTERASE CDGJ"/>
    <property type="match status" value="1"/>
</dbReference>
<proteinExistence type="predicted"/>
<comment type="caution">
    <text evidence="2">The sequence shown here is derived from an EMBL/GenBank/DDBJ whole genome shotgun (WGS) entry which is preliminary data.</text>
</comment>
<sequence length="411" mass="46688">MQTQSYIVKQPIHDAKNDLCAYEILYVEEGGNNLVEDSAAANAIETLLMQFKDDGFLEGKTAYINFTPGLLFRNVPQIFDAEKLVIQIEEDVLLNPLAMKLIQKYRKQNYKIALKGFEFNGRYLSALDSIDIIKLNFKRKTVPKESVAEIAKGLGKEIVAYNIEDIETYDLAKKIGVQYMQGSYIGTILPEKVHRMQHLQSNFFQLMIAITKDEVDFNEIENLISRDVTLTYALLKLVNSSYFALRNKVESVQQALVILGLGQLRQWIYLLSFQPDSELPSEFIKISFMRANFCAELLPLAKDMPISKSEAYLMGMFSTLGSLLDVPLAEALKELSISEYIIDALLKQEGRAGLLYSLVLYYEQGNWIGMSNNAEELGIPVNIISQKYFECVDMMNETWENLSAMSEKSQA</sequence>
<name>A0ABR7EAD9_9FIRM</name>
<evidence type="ECO:0000313" key="3">
    <source>
        <dbReference type="Proteomes" id="UP000606889"/>
    </source>
</evidence>
<dbReference type="SMART" id="SM00052">
    <property type="entry name" value="EAL"/>
    <property type="match status" value="1"/>
</dbReference>
<dbReference type="RefSeq" id="WP_186856286.1">
    <property type="nucleotide sequence ID" value="NZ_JACOON010000001.1"/>
</dbReference>
<accession>A0ABR7EAD9</accession>
<dbReference type="Gene3D" id="1.10.3210.10">
    <property type="entry name" value="Hypothetical protein af1432"/>
    <property type="match status" value="1"/>
</dbReference>
<dbReference type="InterPro" id="IPR001633">
    <property type="entry name" value="EAL_dom"/>
</dbReference>